<sequence>MESNNEAKLEEDVKHSTEKIDGEGLTLGDSESIRHSGAVSGENEVHKDLIKVYKGVDSSGPESKFSESVSESRTPTQGKRDSSGDGPKSSKSSNNQSTSSKGSVVLGRNSKPSLSQSLSFPAKGRHSDVMKRSIDTYPMKSSQKNGAKSEHSKAVTSSGNAQRVRQSWPVKHVNVNGNETNPGSDGNATPQQKTNVSSFPFRLEERAEKRKEFYSKIEKKIHAKEVEVSNLEAKSKENQEAEIKQLRKSLTFKATPMPSFYKDPPPKAELKKIPTTRPVSPKLGRRKSSESTSRSSLENGASTLSRSITKENHVLNKASEANGDKGNVVSVKKAIKSSVTKPRTRQSLSANKVKNGETEKKEVQINAPSWEEIRELEDQIEECREKNCSDENVAFLGSTTSVPMASEQF</sequence>
<name>A0A2Z7C388_9LAMI</name>
<feature type="compositionally biased region" description="Basic and acidic residues" evidence="6">
    <location>
        <begin position="354"/>
        <end position="363"/>
    </location>
</feature>
<feature type="compositionally biased region" description="Basic and acidic residues" evidence="6">
    <location>
        <begin position="125"/>
        <end position="134"/>
    </location>
</feature>
<evidence type="ECO:0000256" key="2">
    <source>
        <dbReference type="ARBA" id="ARBA00005885"/>
    </source>
</evidence>
<dbReference type="EMBL" id="KV001378">
    <property type="protein sequence ID" value="KZV38977.1"/>
    <property type="molecule type" value="Genomic_DNA"/>
</dbReference>
<protein>
    <recommendedName>
        <fullName evidence="7">TPX2 C-terminal domain-containing protein</fullName>
    </recommendedName>
</protein>
<feature type="compositionally biased region" description="Basic and acidic residues" evidence="6">
    <location>
        <begin position="1"/>
        <end position="22"/>
    </location>
</feature>
<dbReference type="InterPro" id="IPR044806">
    <property type="entry name" value="WVD2/WDL1-4"/>
</dbReference>
<feature type="region of interest" description="Disordered" evidence="6">
    <location>
        <begin position="1"/>
        <end position="203"/>
    </location>
</feature>
<feature type="compositionally biased region" description="Polar residues" evidence="6">
    <location>
        <begin position="66"/>
        <end position="77"/>
    </location>
</feature>
<feature type="compositionally biased region" description="Polar residues" evidence="6">
    <location>
        <begin position="110"/>
        <end position="119"/>
    </location>
</feature>
<feature type="compositionally biased region" description="Polar residues" evidence="6">
    <location>
        <begin position="154"/>
        <end position="165"/>
    </location>
</feature>
<evidence type="ECO:0000313" key="8">
    <source>
        <dbReference type="EMBL" id="KZV38977.1"/>
    </source>
</evidence>
<dbReference type="Proteomes" id="UP000250235">
    <property type="component" value="Unassembled WGS sequence"/>
</dbReference>
<feature type="domain" description="TPX2 C-terminal" evidence="7">
    <location>
        <begin position="199"/>
        <end position="275"/>
    </location>
</feature>
<evidence type="ECO:0000256" key="1">
    <source>
        <dbReference type="ARBA" id="ARBA00004245"/>
    </source>
</evidence>
<evidence type="ECO:0000256" key="3">
    <source>
        <dbReference type="ARBA" id="ARBA00022490"/>
    </source>
</evidence>
<reference evidence="8 9" key="1">
    <citation type="journal article" date="2015" name="Proc. Natl. Acad. Sci. U.S.A.">
        <title>The resurrection genome of Boea hygrometrica: A blueprint for survival of dehydration.</title>
        <authorList>
            <person name="Xiao L."/>
            <person name="Yang G."/>
            <person name="Zhang L."/>
            <person name="Yang X."/>
            <person name="Zhao S."/>
            <person name="Ji Z."/>
            <person name="Zhou Q."/>
            <person name="Hu M."/>
            <person name="Wang Y."/>
            <person name="Chen M."/>
            <person name="Xu Y."/>
            <person name="Jin H."/>
            <person name="Xiao X."/>
            <person name="Hu G."/>
            <person name="Bao F."/>
            <person name="Hu Y."/>
            <person name="Wan P."/>
            <person name="Li L."/>
            <person name="Deng X."/>
            <person name="Kuang T."/>
            <person name="Xiang C."/>
            <person name="Zhu J.K."/>
            <person name="Oliver M.J."/>
            <person name="He Y."/>
        </authorList>
    </citation>
    <scope>NUCLEOTIDE SEQUENCE [LARGE SCALE GENOMIC DNA]</scope>
    <source>
        <strain evidence="9">cv. XS01</strain>
    </source>
</reference>
<feature type="compositionally biased region" description="Low complexity" evidence="6">
    <location>
        <begin position="328"/>
        <end position="341"/>
    </location>
</feature>
<organism evidence="8 9">
    <name type="scientific">Dorcoceras hygrometricum</name>
    <dbReference type="NCBI Taxonomy" id="472368"/>
    <lineage>
        <taxon>Eukaryota</taxon>
        <taxon>Viridiplantae</taxon>
        <taxon>Streptophyta</taxon>
        <taxon>Embryophyta</taxon>
        <taxon>Tracheophyta</taxon>
        <taxon>Spermatophyta</taxon>
        <taxon>Magnoliopsida</taxon>
        <taxon>eudicotyledons</taxon>
        <taxon>Gunneridae</taxon>
        <taxon>Pentapetalae</taxon>
        <taxon>asterids</taxon>
        <taxon>lamiids</taxon>
        <taxon>Lamiales</taxon>
        <taxon>Gesneriaceae</taxon>
        <taxon>Didymocarpoideae</taxon>
        <taxon>Trichosporeae</taxon>
        <taxon>Loxocarpinae</taxon>
        <taxon>Dorcoceras</taxon>
    </lineage>
</organism>
<dbReference type="PANTHER" id="PTHR46372:SF26">
    <property type="entry name" value="(WILD MALAYSIAN BANANA) HYPOTHETICAL PROTEIN"/>
    <property type="match status" value="1"/>
</dbReference>
<evidence type="ECO:0000256" key="5">
    <source>
        <dbReference type="ARBA" id="ARBA00023212"/>
    </source>
</evidence>
<dbReference type="PANTHER" id="PTHR46372">
    <property type="entry name" value="PROTEIN WVD2-LIKE 3"/>
    <property type="match status" value="1"/>
</dbReference>
<keyword evidence="9" id="KW-1185">Reference proteome</keyword>
<feature type="compositionally biased region" description="Low complexity" evidence="6">
    <location>
        <begin position="84"/>
        <end position="103"/>
    </location>
</feature>
<proteinExistence type="inferred from homology"/>
<keyword evidence="3" id="KW-0963">Cytoplasm</keyword>
<evidence type="ECO:0000313" key="9">
    <source>
        <dbReference type="Proteomes" id="UP000250235"/>
    </source>
</evidence>
<keyword evidence="4" id="KW-0493">Microtubule</keyword>
<dbReference type="InterPro" id="IPR027329">
    <property type="entry name" value="TPX2_C"/>
</dbReference>
<evidence type="ECO:0000259" key="7">
    <source>
        <dbReference type="Pfam" id="PF06886"/>
    </source>
</evidence>
<dbReference type="OrthoDB" id="1939285at2759"/>
<dbReference type="AlphaFoldDB" id="A0A2Z7C388"/>
<evidence type="ECO:0000256" key="4">
    <source>
        <dbReference type="ARBA" id="ARBA00022701"/>
    </source>
</evidence>
<feature type="compositionally biased region" description="Polar residues" evidence="6">
    <location>
        <begin position="175"/>
        <end position="198"/>
    </location>
</feature>
<evidence type="ECO:0000256" key="6">
    <source>
        <dbReference type="SAM" id="MobiDB-lite"/>
    </source>
</evidence>
<comment type="subcellular location">
    <subcellularLocation>
        <location evidence="1">Cytoplasm</location>
        <location evidence="1">Cytoskeleton</location>
    </subcellularLocation>
</comment>
<accession>A0A2Z7C388</accession>
<feature type="compositionally biased region" description="Polar residues" evidence="6">
    <location>
        <begin position="297"/>
        <end position="307"/>
    </location>
</feature>
<keyword evidence="5" id="KW-0206">Cytoskeleton</keyword>
<dbReference type="GO" id="GO:0008017">
    <property type="term" value="F:microtubule binding"/>
    <property type="evidence" value="ECO:0007669"/>
    <property type="project" value="InterPro"/>
</dbReference>
<comment type="similarity">
    <text evidence="2">Belongs to the TPX2 family.</text>
</comment>
<gene>
    <name evidence="8" type="ORF">F511_41066</name>
</gene>
<feature type="region of interest" description="Disordered" evidence="6">
    <location>
        <begin position="249"/>
        <end position="366"/>
    </location>
</feature>
<dbReference type="GO" id="GO:0000226">
    <property type="term" value="P:microtubule cytoskeleton organization"/>
    <property type="evidence" value="ECO:0007669"/>
    <property type="project" value="InterPro"/>
</dbReference>
<dbReference type="Pfam" id="PF06886">
    <property type="entry name" value="TPX2"/>
    <property type="match status" value="1"/>
</dbReference>
<dbReference type="GO" id="GO:0005874">
    <property type="term" value="C:microtubule"/>
    <property type="evidence" value="ECO:0007669"/>
    <property type="project" value="UniProtKB-KW"/>
</dbReference>